<evidence type="ECO:0000313" key="1">
    <source>
        <dbReference type="EMBL" id="WMD24060.1"/>
    </source>
</evidence>
<dbReference type="RefSeq" id="WP_306952084.1">
    <property type="nucleotide sequence ID" value="NZ_CP132977.1"/>
</dbReference>
<gene>
    <name evidence="1" type="ORF">RAS12_30985</name>
</gene>
<dbReference type="Proteomes" id="UP001234798">
    <property type="component" value="Plasmid unnamed"/>
</dbReference>
<evidence type="ECO:0008006" key="3">
    <source>
        <dbReference type="Google" id="ProtNLM"/>
    </source>
</evidence>
<geneLocation type="plasmid" evidence="1 2">
    <name>unnamed</name>
</geneLocation>
<evidence type="ECO:0000313" key="2">
    <source>
        <dbReference type="Proteomes" id="UP001234798"/>
    </source>
</evidence>
<protein>
    <recommendedName>
        <fullName evidence="3">Peptidase A2 domain-containing protein</fullName>
    </recommendedName>
</protein>
<keyword evidence="2" id="KW-1185">Reference proteome</keyword>
<proteinExistence type="predicted"/>
<name>A0ABY9MBF1_9BURK</name>
<accession>A0ABY9MBF1</accession>
<sequence>MTVTGNVSSPSFDAQRDLVVNPSDSEFRNLFASTGPCGRPIKGPDITLGGPVAVAILIALSSAAIELWQAKWKEEFDRRQKMAGRDSGAKVVMTAEQARSADCIVFARWAAGDSEADPGLIVVLKVERPAVKRSVKDALNNVEAKAPDHFTARPVFVRARNSISETKKGEPITLVVAVALQQIVNVQGVPALVDIGASTTRVRNVKLSDEVLCVPKEGKPPCAKSTIHPLPNDDGTVVVGIGIQEVGDLGFEVDMAKAEIDAIAAALGPLSGQLIKGHYDREKVRESR</sequence>
<dbReference type="EMBL" id="CP132977">
    <property type="protein sequence ID" value="WMD24060.1"/>
    <property type="molecule type" value="Genomic_DNA"/>
</dbReference>
<organism evidence="1 2">
    <name type="scientific">Achromobacter seleniivolatilans</name>
    <dbReference type="NCBI Taxonomy" id="3047478"/>
    <lineage>
        <taxon>Bacteria</taxon>
        <taxon>Pseudomonadati</taxon>
        <taxon>Pseudomonadota</taxon>
        <taxon>Betaproteobacteria</taxon>
        <taxon>Burkholderiales</taxon>
        <taxon>Alcaligenaceae</taxon>
        <taxon>Achromobacter</taxon>
    </lineage>
</organism>
<keyword evidence="1" id="KW-0614">Plasmid</keyword>
<reference evidence="1 2" key="1">
    <citation type="submission" date="2023-08" db="EMBL/GenBank/DDBJ databases">
        <title>Achromobacter seleniivolatilans sp. nov., isolated from seleniferous soil.</title>
        <authorList>
            <person name="Zhang S."/>
            <person name="Li K."/>
            <person name="Peng J."/>
            <person name="Zhao Q."/>
            <person name="Wang H."/>
            <person name="Guo Y."/>
        </authorList>
    </citation>
    <scope>NUCLEOTIDE SEQUENCE [LARGE SCALE GENOMIC DNA]</scope>
    <source>
        <strain evidence="1 2">R39</strain>
        <plasmid evidence="1 2">unnamed</plasmid>
    </source>
</reference>